<sequence>MLSIRFLFDIFRKAALHEFIDRENMPLIKPRCPTIQGYH</sequence>
<name>A0A0A9HH11_ARUDO</name>
<protein>
    <submittedName>
        <fullName evidence="1">Uncharacterized protein</fullName>
    </submittedName>
</protein>
<reference evidence="1" key="2">
    <citation type="journal article" date="2015" name="Data Brief">
        <title>Shoot transcriptome of the giant reed, Arundo donax.</title>
        <authorList>
            <person name="Barrero R.A."/>
            <person name="Guerrero F.D."/>
            <person name="Moolhuijzen P."/>
            <person name="Goolsby J.A."/>
            <person name="Tidwell J."/>
            <person name="Bellgard S.E."/>
            <person name="Bellgard M.I."/>
        </authorList>
    </citation>
    <scope>NUCLEOTIDE SEQUENCE</scope>
    <source>
        <tissue evidence="1">Shoot tissue taken approximately 20 cm above the soil surface</tissue>
    </source>
</reference>
<evidence type="ECO:0000313" key="1">
    <source>
        <dbReference type="EMBL" id="JAE32188.1"/>
    </source>
</evidence>
<proteinExistence type="predicted"/>
<reference evidence="1" key="1">
    <citation type="submission" date="2014-09" db="EMBL/GenBank/DDBJ databases">
        <authorList>
            <person name="Magalhaes I.L.F."/>
            <person name="Oliveira U."/>
            <person name="Santos F.R."/>
            <person name="Vidigal T.H.D.A."/>
            <person name="Brescovit A.D."/>
            <person name="Santos A.J."/>
        </authorList>
    </citation>
    <scope>NUCLEOTIDE SEQUENCE</scope>
    <source>
        <tissue evidence="1">Shoot tissue taken approximately 20 cm above the soil surface</tissue>
    </source>
</reference>
<dbReference type="AlphaFoldDB" id="A0A0A9HH11"/>
<organism evidence="1">
    <name type="scientific">Arundo donax</name>
    <name type="common">Giant reed</name>
    <name type="synonym">Donax arundinaceus</name>
    <dbReference type="NCBI Taxonomy" id="35708"/>
    <lineage>
        <taxon>Eukaryota</taxon>
        <taxon>Viridiplantae</taxon>
        <taxon>Streptophyta</taxon>
        <taxon>Embryophyta</taxon>
        <taxon>Tracheophyta</taxon>
        <taxon>Spermatophyta</taxon>
        <taxon>Magnoliopsida</taxon>
        <taxon>Liliopsida</taxon>
        <taxon>Poales</taxon>
        <taxon>Poaceae</taxon>
        <taxon>PACMAD clade</taxon>
        <taxon>Arundinoideae</taxon>
        <taxon>Arundineae</taxon>
        <taxon>Arundo</taxon>
    </lineage>
</organism>
<accession>A0A0A9HH11</accession>
<dbReference type="EMBL" id="GBRH01165708">
    <property type="protein sequence ID" value="JAE32188.1"/>
    <property type="molecule type" value="Transcribed_RNA"/>
</dbReference>